<dbReference type="Proteomes" id="UP001621964">
    <property type="component" value="Unassembled WGS sequence"/>
</dbReference>
<dbReference type="NCBIfam" id="TIGR00494">
    <property type="entry name" value="crcB"/>
    <property type="match status" value="1"/>
</dbReference>
<sequence length="120" mass="12879">MLYDITAVALGAVFGALLRWLLGLMLADTVSWFALGTLAANWFGGFLIGIAAELVGNPHWRLLLITGFLGSLTTFSGFSLEIVGMLQAQRWAAAVATALLHLFGSLLFTVLGIYLAQCFK</sequence>
<feature type="binding site" evidence="13">
    <location>
        <position position="73"/>
    </location>
    <ligand>
        <name>Na(+)</name>
        <dbReference type="ChEBI" id="CHEBI:29101"/>
        <note>structural</note>
    </ligand>
</feature>
<organism evidence="14 15">
    <name type="scientific">Neisseria oralis</name>
    <dbReference type="NCBI Taxonomy" id="1107316"/>
    <lineage>
        <taxon>Bacteria</taxon>
        <taxon>Pseudomonadati</taxon>
        <taxon>Pseudomonadota</taxon>
        <taxon>Betaproteobacteria</taxon>
        <taxon>Neisseriales</taxon>
        <taxon>Neisseriaceae</taxon>
        <taxon>Neisseria</taxon>
    </lineage>
</organism>
<protein>
    <recommendedName>
        <fullName evidence="13">Fluoride-specific ion channel FluC</fullName>
    </recommendedName>
</protein>
<feature type="binding site" evidence="13">
    <location>
        <position position="70"/>
    </location>
    <ligand>
        <name>Na(+)</name>
        <dbReference type="ChEBI" id="CHEBI:29101"/>
        <note>structural</note>
    </ligand>
</feature>
<comment type="catalytic activity">
    <reaction evidence="12">
        <text>fluoride(in) = fluoride(out)</text>
        <dbReference type="Rhea" id="RHEA:76159"/>
        <dbReference type="ChEBI" id="CHEBI:17051"/>
    </reaction>
    <physiologicalReaction direction="left-to-right" evidence="12">
        <dbReference type="Rhea" id="RHEA:76160"/>
    </physiologicalReaction>
</comment>
<evidence type="ECO:0000256" key="12">
    <source>
        <dbReference type="ARBA" id="ARBA00035585"/>
    </source>
</evidence>
<keyword evidence="4 13" id="KW-0812">Transmembrane</keyword>
<dbReference type="EMBL" id="JBJGEB010000002">
    <property type="protein sequence ID" value="MFK7641347.1"/>
    <property type="molecule type" value="Genomic_DNA"/>
</dbReference>
<evidence type="ECO:0000256" key="8">
    <source>
        <dbReference type="ARBA" id="ARBA00023065"/>
    </source>
</evidence>
<evidence type="ECO:0000256" key="3">
    <source>
        <dbReference type="ARBA" id="ARBA00022519"/>
    </source>
</evidence>
<evidence type="ECO:0000256" key="10">
    <source>
        <dbReference type="ARBA" id="ARBA00023303"/>
    </source>
</evidence>
<keyword evidence="13" id="KW-0813">Transport</keyword>
<keyword evidence="7 13" id="KW-0915">Sodium</keyword>
<keyword evidence="10 13" id="KW-0407">Ion channel</keyword>
<keyword evidence="2 13" id="KW-1003">Cell membrane</keyword>
<feature type="transmembrane region" description="Helical" evidence="13">
    <location>
        <begin position="7"/>
        <end position="26"/>
    </location>
</feature>
<dbReference type="PANTHER" id="PTHR28259:SF1">
    <property type="entry name" value="FLUORIDE EXPORT PROTEIN 1-RELATED"/>
    <property type="match status" value="1"/>
</dbReference>
<dbReference type="Pfam" id="PF02537">
    <property type="entry name" value="CRCB"/>
    <property type="match status" value="1"/>
</dbReference>
<evidence type="ECO:0000256" key="7">
    <source>
        <dbReference type="ARBA" id="ARBA00023053"/>
    </source>
</evidence>
<comment type="function">
    <text evidence="13">Fluoride-specific ion channel. Important for reducing fluoride concentration in the cell, thus reducing its toxicity.</text>
</comment>
<gene>
    <name evidence="13 14" type="primary">crcB</name>
    <name evidence="13" type="synonym">fluC</name>
    <name evidence="14" type="ORF">ACI43T_02380</name>
</gene>
<evidence type="ECO:0000313" key="15">
    <source>
        <dbReference type="Proteomes" id="UP001621964"/>
    </source>
</evidence>
<evidence type="ECO:0000256" key="4">
    <source>
        <dbReference type="ARBA" id="ARBA00022692"/>
    </source>
</evidence>
<keyword evidence="9 13" id="KW-0472">Membrane</keyword>
<keyword evidence="3" id="KW-0997">Cell inner membrane</keyword>
<evidence type="ECO:0000256" key="2">
    <source>
        <dbReference type="ARBA" id="ARBA00022475"/>
    </source>
</evidence>
<keyword evidence="6 13" id="KW-1133">Transmembrane helix</keyword>
<keyword evidence="8 13" id="KW-0406">Ion transport</keyword>
<comment type="caution">
    <text evidence="14">The sequence shown here is derived from an EMBL/GenBank/DDBJ whole genome shotgun (WGS) entry which is preliminary data.</text>
</comment>
<dbReference type="HAMAP" id="MF_00454">
    <property type="entry name" value="FluC"/>
    <property type="match status" value="1"/>
</dbReference>
<evidence type="ECO:0000256" key="11">
    <source>
        <dbReference type="ARBA" id="ARBA00035120"/>
    </source>
</evidence>
<evidence type="ECO:0000256" key="13">
    <source>
        <dbReference type="HAMAP-Rule" id="MF_00454"/>
    </source>
</evidence>
<comment type="subcellular location">
    <subcellularLocation>
        <location evidence="1 13">Cell membrane</location>
        <topology evidence="1 13">Multi-pass membrane protein</topology>
    </subcellularLocation>
</comment>
<evidence type="ECO:0000256" key="1">
    <source>
        <dbReference type="ARBA" id="ARBA00004651"/>
    </source>
</evidence>
<reference evidence="14 15" key="1">
    <citation type="submission" date="2024-11" db="EMBL/GenBank/DDBJ databases">
        <authorList>
            <person name="Mikucki A.G."/>
            <person name="Kahler C.M."/>
        </authorList>
    </citation>
    <scope>NUCLEOTIDE SEQUENCE [LARGE SCALE GENOMIC DNA]</scope>
    <source>
        <strain evidence="14 15">EXNM717</strain>
    </source>
</reference>
<dbReference type="RefSeq" id="WP_405385436.1">
    <property type="nucleotide sequence ID" value="NZ_JBJGEB010000002.1"/>
</dbReference>
<keyword evidence="5 13" id="KW-0479">Metal-binding</keyword>
<evidence type="ECO:0000256" key="9">
    <source>
        <dbReference type="ARBA" id="ARBA00023136"/>
    </source>
</evidence>
<feature type="transmembrane region" description="Helical" evidence="13">
    <location>
        <begin position="32"/>
        <end position="55"/>
    </location>
</feature>
<feature type="transmembrane region" description="Helical" evidence="13">
    <location>
        <begin position="62"/>
        <end position="85"/>
    </location>
</feature>
<name>A0ABW8Q1E7_9NEIS</name>
<comment type="similarity">
    <text evidence="11 13">Belongs to the fluoride channel Fluc/FEX (TC 1.A.43) family.</text>
</comment>
<dbReference type="InterPro" id="IPR003691">
    <property type="entry name" value="FluC"/>
</dbReference>
<proteinExistence type="inferred from homology"/>
<evidence type="ECO:0000256" key="6">
    <source>
        <dbReference type="ARBA" id="ARBA00022989"/>
    </source>
</evidence>
<evidence type="ECO:0000313" key="14">
    <source>
        <dbReference type="EMBL" id="MFK7641347.1"/>
    </source>
</evidence>
<feature type="transmembrane region" description="Helical" evidence="13">
    <location>
        <begin position="91"/>
        <end position="116"/>
    </location>
</feature>
<accession>A0ABW8Q1E7</accession>
<comment type="activity regulation">
    <text evidence="13">Na(+) is not transported, but it plays an essential structural role and its presence is essential for fluoride channel function.</text>
</comment>
<evidence type="ECO:0000256" key="5">
    <source>
        <dbReference type="ARBA" id="ARBA00022723"/>
    </source>
</evidence>
<keyword evidence="15" id="KW-1185">Reference proteome</keyword>
<dbReference type="PANTHER" id="PTHR28259">
    <property type="entry name" value="FLUORIDE EXPORT PROTEIN 1-RELATED"/>
    <property type="match status" value="1"/>
</dbReference>